<keyword evidence="3" id="KW-1185">Reference proteome</keyword>
<accession>A0A918WK11</accession>
<evidence type="ECO:0008006" key="4">
    <source>
        <dbReference type="Google" id="ProtNLM"/>
    </source>
</evidence>
<feature type="transmembrane region" description="Helical" evidence="1">
    <location>
        <begin position="6"/>
        <end position="23"/>
    </location>
</feature>
<name>A0A918WK11_9RHOB</name>
<feature type="transmembrane region" description="Helical" evidence="1">
    <location>
        <begin position="53"/>
        <end position="73"/>
    </location>
</feature>
<dbReference type="AlphaFoldDB" id="A0A918WK11"/>
<evidence type="ECO:0000313" key="3">
    <source>
        <dbReference type="Proteomes" id="UP000638981"/>
    </source>
</evidence>
<dbReference type="Proteomes" id="UP000638981">
    <property type="component" value="Unassembled WGS sequence"/>
</dbReference>
<sequence length="91" mass="9956">MFWQEWWVWVSVGFALGVLEVLLPGYMFLGFAIGAILTGVLVATGLVGENLAILLALFGAASAVAWLALVRYFGNKKGQVKVWDRDINDNP</sequence>
<reference evidence="2" key="2">
    <citation type="submission" date="2020-09" db="EMBL/GenBank/DDBJ databases">
        <authorList>
            <person name="Sun Q."/>
            <person name="Kim S."/>
        </authorList>
    </citation>
    <scope>NUCLEOTIDE SEQUENCE</scope>
    <source>
        <strain evidence="2">KCTC 23310</strain>
    </source>
</reference>
<reference evidence="2" key="1">
    <citation type="journal article" date="2014" name="Int. J. Syst. Evol. Microbiol.">
        <title>Complete genome sequence of Corynebacterium casei LMG S-19264T (=DSM 44701T), isolated from a smear-ripened cheese.</title>
        <authorList>
            <consortium name="US DOE Joint Genome Institute (JGI-PGF)"/>
            <person name="Walter F."/>
            <person name="Albersmeier A."/>
            <person name="Kalinowski J."/>
            <person name="Ruckert C."/>
        </authorList>
    </citation>
    <scope>NUCLEOTIDE SEQUENCE</scope>
    <source>
        <strain evidence="2">KCTC 23310</strain>
    </source>
</reference>
<keyword evidence="1" id="KW-1133">Transmembrane helix</keyword>
<protein>
    <recommendedName>
        <fullName evidence="4">NfeD family protein</fullName>
    </recommendedName>
</protein>
<keyword evidence="1" id="KW-0472">Membrane</keyword>
<evidence type="ECO:0000256" key="1">
    <source>
        <dbReference type="SAM" id="Phobius"/>
    </source>
</evidence>
<keyword evidence="1" id="KW-0812">Transmembrane</keyword>
<organism evidence="2 3">
    <name type="scientific">Neogemmobacter tilapiae</name>
    <dbReference type="NCBI Taxonomy" id="875041"/>
    <lineage>
        <taxon>Bacteria</taxon>
        <taxon>Pseudomonadati</taxon>
        <taxon>Pseudomonadota</taxon>
        <taxon>Alphaproteobacteria</taxon>
        <taxon>Rhodobacterales</taxon>
        <taxon>Paracoccaceae</taxon>
        <taxon>Neogemmobacter</taxon>
    </lineage>
</organism>
<evidence type="ECO:0000313" key="2">
    <source>
        <dbReference type="EMBL" id="GHC49983.1"/>
    </source>
</evidence>
<comment type="caution">
    <text evidence="2">The sequence shown here is derived from an EMBL/GenBank/DDBJ whole genome shotgun (WGS) entry which is preliminary data.</text>
</comment>
<dbReference type="RefSeq" id="WP_189410558.1">
    <property type="nucleotide sequence ID" value="NZ_BMYJ01000003.1"/>
</dbReference>
<gene>
    <name evidence="2" type="ORF">GCM10007315_10190</name>
</gene>
<dbReference type="EMBL" id="BMYJ01000003">
    <property type="protein sequence ID" value="GHC49983.1"/>
    <property type="molecule type" value="Genomic_DNA"/>
</dbReference>
<proteinExistence type="predicted"/>